<gene>
    <name evidence="2" type="ORF">MSPICULIGERA_LOCUS5713</name>
</gene>
<feature type="non-terminal residue" evidence="2">
    <location>
        <position position="37"/>
    </location>
</feature>
<proteinExistence type="predicted"/>
<evidence type="ECO:0000313" key="3">
    <source>
        <dbReference type="Proteomes" id="UP001177023"/>
    </source>
</evidence>
<dbReference type="EMBL" id="CATQJA010001411">
    <property type="protein sequence ID" value="CAJ0567150.1"/>
    <property type="molecule type" value="Genomic_DNA"/>
</dbReference>
<comment type="caution">
    <text evidence="2">The sequence shown here is derived from an EMBL/GenBank/DDBJ whole genome shotgun (WGS) entry which is preliminary data.</text>
</comment>
<keyword evidence="3" id="KW-1185">Reference proteome</keyword>
<feature type="region of interest" description="Disordered" evidence="1">
    <location>
        <begin position="1"/>
        <end position="37"/>
    </location>
</feature>
<organism evidence="2 3">
    <name type="scientific">Mesorhabditis spiculigera</name>
    <dbReference type="NCBI Taxonomy" id="96644"/>
    <lineage>
        <taxon>Eukaryota</taxon>
        <taxon>Metazoa</taxon>
        <taxon>Ecdysozoa</taxon>
        <taxon>Nematoda</taxon>
        <taxon>Chromadorea</taxon>
        <taxon>Rhabditida</taxon>
        <taxon>Rhabditina</taxon>
        <taxon>Rhabditomorpha</taxon>
        <taxon>Rhabditoidea</taxon>
        <taxon>Rhabditidae</taxon>
        <taxon>Mesorhabditinae</taxon>
        <taxon>Mesorhabditis</taxon>
    </lineage>
</organism>
<dbReference type="AlphaFoldDB" id="A0AA36CF09"/>
<dbReference type="Proteomes" id="UP001177023">
    <property type="component" value="Unassembled WGS sequence"/>
</dbReference>
<name>A0AA36CF09_9BILA</name>
<feature type="non-terminal residue" evidence="2">
    <location>
        <position position="1"/>
    </location>
</feature>
<protein>
    <submittedName>
        <fullName evidence="2">Uncharacterized protein</fullName>
    </submittedName>
</protein>
<reference evidence="2" key="1">
    <citation type="submission" date="2023-06" db="EMBL/GenBank/DDBJ databases">
        <authorList>
            <person name="Delattre M."/>
        </authorList>
    </citation>
    <scope>NUCLEOTIDE SEQUENCE</scope>
    <source>
        <strain evidence="2">AF72</strain>
    </source>
</reference>
<evidence type="ECO:0000256" key="1">
    <source>
        <dbReference type="SAM" id="MobiDB-lite"/>
    </source>
</evidence>
<sequence length="37" mass="4218">MLNSRESPLTVQIPRSQEPEEMLDTHSEPPCAVDDQH</sequence>
<evidence type="ECO:0000313" key="2">
    <source>
        <dbReference type="EMBL" id="CAJ0567150.1"/>
    </source>
</evidence>
<accession>A0AA36CF09</accession>
<feature type="compositionally biased region" description="Polar residues" evidence="1">
    <location>
        <begin position="1"/>
        <end position="15"/>
    </location>
</feature>